<evidence type="ECO:0000313" key="1">
    <source>
        <dbReference type="EMBL" id="KAK4497316.1"/>
    </source>
</evidence>
<keyword evidence="2" id="KW-1185">Reference proteome</keyword>
<evidence type="ECO:0000313" key="2">
    <source>
        <dbReference type="Proteomes" id="UP001305779"/>
    </source>
</evidence>
<organism evidence="1 2">
    <name type="scientific">Zasmidium cellare</name>
    <name type="common">Wine cellar mold</name>
    <name type="synonym">Racodium cellare</name>
    <dbReference type="NCBI Taxonomy" id="395010"/>
    <lineage>
        <taxon>Eukaryota</taxon>
        <taxon>Fungi</taxon>
        <taxon>Dikarya</taxon>
        <taxon>Ascomycota</taxon>
        <taxon>Pezizomycotina</taxon>
        <taxon>Dothideomycetes</taxon>
        <taxon>Dothideomycetidae</taxon>
        <taxon>Mycosphaerellales</taxon>
        <taxon>Mycosphaerellaceae</taxon>
        <taxon>Zasmidium</taxon>
    </lineage>
</organism>
<sequence length="164" mass="18789">MADASASHDGEDAQEPELKHFRLFDLPPELWIKIGKMAIDDSPAIKNYEIHCRRTIKSLAALAYTCRALRKELLPYYCETKISPVFSIFEEAGRIGRLGHWARRLDPSTRAMVTEAQVYTYRKDSLEELESLLSGIWLLKIKLVPLVRAGAFSGFRPFKVKFED</sequence>
<evidence type="ECO:0008006" key="3">
    <source>
        <dbReference type="Google" id="ProtNLM"/>
    </source>
</evidence>
<proteinExistence type="predicted"/>
<name>A0ABR0E7X5_ZASCE</name>
<accession>A0ABR0E7X5</accession>
<dbReference type="Proteomes" id="UP001305779">
    <property type="component" value="Unassembled WGS sequence"/>
</dbReference>
<comment type="caution">
    <text evidence="1">The sequence shown here is derived from an EMBL/GenBank/DDBJ whole genome shotgun (WGS) entry which is preliminary data.</text>
</comment>
<dbReference type="EMBL" id="JAXOVC010000009">
    <property type="protein sequence ID" value="KAK4497316.1"/>
    <property type="molecule type" value="Genomic_DNA"/>
</dbReference>
<reference evidence="1 2" key="1">
    <citation type="journal article" date="2023" name="G3 (Bethesda)">
        <title>A chromosome-level genome assembly of Zasmidium syzygii isolated from banana leaves.</title>
        <authorList>
            <person name="van Westerhoven A.C."/>
            <person name="Mehrabi R."/>
            <person name="Talebi R."/>
            <person name="Steentjes M.B.F."/>
            <person name="Corcolon B."/>
            <person name="Chong P.A."/>
            <person name="Kema G.H.J."/>
            <person name="Seidl M.F."/>
        </authorList>
    </citation>
    <scope>NUCLEOTIDE SEQUENCE [LARGE SCALE GENOMIC DNA]</scope>
    <source>
        <strain evidence="1 2">P124</strain>
    </source>
</reference>
<gene>
    <name evidence="1" type="ORF">PRZ48_011766</name>
</gene>
<protein>
    <recommendedName>
        <fullName evidence="3">F-box domain-containing protein</fullName>
    </recommendedName>
</protein>